<comment type="caution">
    <text evidence="1">The sequence shown here is derived from an EMBL/GenBank/DDBJ whole genome shotgun (WGS) entry which is preliminary data.</text>
</comment>
<dbReference type="AlphaFoldDB" id="A0ABD3GVE9"/>
<sequence>MLRNGQLKGVQLQGIGLQYCQGYFADDAHFLLKADEQKLRNAQALLQKFGTASGLVVQWAKSKARWISTSLRPTWLQQFNWIWAEEHELTAKHIRPLDQLPLQPWRKLSLWGPKVTGVRSITRSAKAGPFAALKAAGIEDIGHVTLDGQSTIPLRQPAPPQAPFLPPTTRAYDRVRETTPTYSATHQNASQYAVTPPHTPMWGIKLHAKPHRKTASSQKRTLSPP</sequence>
<organism evidence="1 2">
    <name type="scientific">Riccia sorocarpa</name>
    <dbReference type="NCBI Taxonomy" id="122646"/>
    <lineage>
        <taxon>Eukaryota</taxon>
        <taxon>Viridiplantae</taxon>
        <taxon>Streptophyta</taxon>
        <taxon>Embryophyta</taxon>
        <taxon>Marchantiophyta</taxon>
        <taxon>Marchantiopsida</taxon>
        <taxon>Marchantiidae</taxon>
        <taxon>Marchantiales</taxon>
        <taxon>Ricciaceae</taxon>
        <taxon>Riccia</taxon>
    </lineage>
</organism>
<evidence type="ECO:0000313" key="1">
    <source>
        <dbReference type="EMBL" id="KAL3682626.1"/>
    </source>
</evidence>
<name>A0ABD3GVE9_9MARC</name>
<keyword evidence="2" id="KW-1185">Reference proteome</keyword>
<accession>A0ABD3GVE9</accession>
<proteinExistence type="predicted"/>
<evidence type="ECO:0000313" key="2">
    <source>
        <dbReference type="Proteomes" id="UP001633002"/>
    </source>
</evidence>
<protein>
    <recommendedName>
        <fullName evidence="3">Reverse transcriptase domain-containing protein</fullName>
    </recommendedName>
</protein>
<reference evidence="1 2" key="1">
    <citation type="submission" date="2024-09" db="EMBL/GenBank/DDBJ databases">
        <title>Chromosome-scale assembly of Riccia sorocarpa.</title>
        <authorList>
            <person name="Paukszto L."/>
        </authorList>
    </citation>
    <scope>NUCLEOTIDE SEQUENCE [LARGE SCALE GENOMIC DNA]</scope>
    <source>
        <strain evidence="1">LP-2024</strain>
        <tissue evidence="1">Aerial parts of the thallus</tissue>
    </source>
</reference>
<evidence type="ECO:0008006" key="3">
    <source>
        <dbReference type="Google" id="ProtNLM"/>
    </source>
</evidence>
<dbReference type="Proteomes" id="UP001633002">
    <property type="component" value="Unassembled WGS sequence"/>
</dbReference>
<dbReference type="EMBL" id="JBJQOH010000006">
    <property type="protein sequence ID" value="KAL3682626.1"/>
    <property type="molecule type" value="Genomic_DNA"/>
</dbReference>
<gene>
    <name evidence="1" type="ORF">R1sor_000648</name>
</gene>